<dbReference type="AlphaFoldDB" id="A0A1Y6BEV4"/>
<dbReference type="InterPro" id="IPR036291">
    <property type="entry name" value="NAD(P)-bd_dom_sf"/>
</dbReference>
<accession>A0A1Y6BEV4</accession>
<dbReference type="RefSeq" id="WP_085121192.1">
    <property type="nucleotide sequence ID" value="NZ_FWZX01000002.1"/>
</dbReference>
<dbReference type="Pfam" id="PF02423">
    <property type="entry name" value="OCD_Mu_crystall"/>
    <property type="match status" value="1"/>
</dbReference>
<evidence type="ECO:0000313" key="2">
    <source>
        <dbReference type="EMBL" id="SME97845.1"/>
    </source>
</evidence>
<dbReference type="InterPro" id="IPR003462">
    <property type="entry name" value="ODC_Mu_crystall"/>
</dbReference>
<sequence>MTPFIRKEDAAGKLSWGAVADALEAGHRLPKARLRDVLVEGGRTTMLNRTAWIEGLGFAVKAVTVVPENAARGLPTVQGAVLVFGDLEGELEAVIDGVLVTDWKTASDSVLGARLLARPDSRRLLVVGAGTVAGNLVRAYSEVFPGLEEIALWNRTAARAQALAGELAAEGLSVTLAEDLAEAAGQADIVACATMARSPVLQGDWIRPGTHVDLVGAYKADMREADDALLAKARLFVDSRDTTIGHIGELMIPLASGVIVESDVLADLYELAAGRAGRRDPAEITLFKNGGGAHLDLMTAKAILRAVQEAGS</sequence>
<organism evidence="2 3">
    <name type="scientific">Tistlia consotensis USBA 355</name>
    <dbReference type="NCBI Taxonomy" id="560819"/>
    <lineage>
        <taxon>Bacteria</taxon>
        <taxon>Pseudomonadati</taxon>
        <taxon>Pseudomonadota</taxon>
        <taxon>Alphaproteobacteria</taxon>
        <taxon>Rhodospirillales</taxon>
        <taxon>Rhodovibrionaceae</taxon>
        <taxon>Tistlia</taxon>
    </lineage>
</organism>
<dbReference type="FunFam" id="3.40.50.720:FF:000311">
    <property type="entry name" value="Ornithine cyclodeaminase"/>
    <property type="match status" value="1"/>
</dbReference>
<dbReference type="Gene3D" id="3.30.1780.10">
    <property type="entry name" value="ornithine cyclodeaminase, domain 1"/>
    <property type="match status" value="1"/>
</dbReference>
<dbReference type="GO" id="GO:0019752">
    <property type="term" value="P:carboxylic acid metabolic process"/>
    <property type="evidence" value="ECO:0007669"/>
    <property type="project" value="UniProtKB-ARBA"/>
</dbReference>
<dbReference type="EMBL" id="FWZX01000002">
    <property type="protein sequence ID" value="SME97845.1"/>
    <property type="molecule type" value="Genomic_DNA"/>
</dbReference>
<comment type="similarity">
    <text evidence="1">Belongs to the ornithine cyclodeaminase/mu-crystallin family.</text>
</comment>
<proteinExistence type="inferred from homology"/>
<dbReference type="PANTHER" id="PTHR13812:SF19">
    <property type="entry name" value="KETIMINE REDUCTASE MU-CRYSTALLIN"/>
    <property type="match status" value="1"/>
</dbReference>
<keyword evidence="3" id="KW-1185">Reference proteome</keyword>
<dbReference type="PANTHER" id="PTHR13812">
    <property type="entry name" value="KETIMINE REDUCTASE MU-CRYSTALLIN"/>
    <property type="match status" value="1"/>
</dbReference>
<dbReference type="STRING" id="560819.SAMN05428998_102114"/>
<name>A0A1Y6BEV4_9PROT</name>
<dbReference type="Gene3D" id="3.40.50.720">
    <property type="entry name" value="NAD(P)-binding Rossmann-like Domain"/>
    <property type="match status" value="1"/>
</dbReference>
<dbReference type="SUPFAM" id="SSF51735">
    <property type="entry name" value="NAD(P)-binding Rossmann-fold domains"/>
    <property type="match status" value="1"/>
</dbReference>
<evidence type="ECO:0000256" key="1">
    <source>
        <dbReference type="ARBA" id="ARBA00008903"/>
    </source>
</evidence>
<dbReference type="PIRSF" id="PIRSF001439">
    <property type="entry name" value="CryM"/>
    <property type="match status" value="1"/>
</dbReference>
<dbReference type="Proteomes" id="UP000192917">
    <property type="component" value="Unassembled WGS sequence"/>
</dbReference>
<reference evidence="2 3" key="1">
    <citation type="submission" date="2017-04" db="EMBL/GenBank/DDBJ databases">
        <authorList>
            <person name="Afonso C.L."/>
            <person name="Miller P.J."/>
            <person name="Scott M.A."/>
            <person name="Spackman E."/>
            <person name="Goraichik I."/>
            <person name="Dimitrov K.M."/>
            <person name="Suarez D.L."/>
            <person name="Swayne D.E."/>
        </authorList>
    </citation>
    <scope>NUCLEOTIDE SEQUENCE [LARGE SCALE GENOMIC DNA]</scope>
    <source>
        <strain evidence="2 3">USBA 355</strain>
    </source>
</reference>
<gene>
    <name evidence="2" type="ORF">SAMN05428998_102114</name>
</gene>
<evidence type="ECO:0000313" key="3">
    <source>
        <dbReference type="Proteomes" id="UP000192917"/>
    </source>
</evidence>
<dbReference type="GO" id="GO:0016491">
    <property type="term" value="F:oxidoreductase activity"/>
    <property type="evidence" value="ECO:0007669"/>
    <property type="project" value="UniProtKB-ARBA"/>
</dbReference>
<dbReference type="GO" id="GO:0005737">
    <property type="term" value="C:cytoplasm"/>
    <property type="evidence" value="ECO:0007669"/>
    <property type="project" value="TreeGrafter"/>
</dbReference>
<dbReference type="InterPro" id="IPR023401">
    <property type="entry name" value="ODC_N"/>
</dbReference>
<protein>
    <submittedName>
        <fullName evidence="2">Ornithine cyclodeaminase</fullName>
    </submittedName>
</protein>